<feature type="compositionally biased region" description="Low complexity" evidence="1">
    <location>
        <begin position="45"/>
        <end position="54"/>
    </location>
</feature>
<feature type="region of interest" description="Disordered" evidence="1">
    <location>
        <begin position="1"/>
        <end position="20"/>
    </location>
</feature>
<dbReference type="EMBL" id="KQ989154">
    <property type="protein sequence ID" value="KZV54764.1"/>
    <property type="molecule type" value="Genomic_DNA"/>
</dbReference>
<evidence type="ECO:0000313" key="2">
    <source>
        <dbReference type="EMBL" id="KZV54764.1"/>
    </source>
</evidence>
<name>A0A2Z7D558_9LAMI</name>
<evidence type="ECO:0000256" key="1">
    <source>
        <dbReference type="SAM" id="MobiDB-lite"/>
    </source>
</evidence>
<gene>
    <name evidence="2" type="ORF">F511_41559</name>
</gene>
<dbReference type="AlphaFoldDB" id="A0A2Z7D558"/>
<organism evidence="2 3">
    <name type="scientific">Dorcoceras hygrometricum</name>
    <dbReference type="NCBI Taxonomy" id="472368"/>
    <lineage>
        <taxon>Eukaryota</taxon>
        <taxon>Viridiplantae</taxon>
        <taxon>Streptophyta</taxon>
        <taxon>Embryophyta</taxon>
        <taxon>Tracheophyta</taxon>
        <taxon>Spermatophyta</taxon>
        <taxon>Magnoliopsida</taxon>
        <taxon>eudicotyledons</taxon>
        <taxon>Gunneridae</taxon>
        <taxon>Pentapetalae</taxon>
        <taxon>asterids</taxon>
        <taxon>lamiids</taxon>
        <taxon>Lamiales</taxon>
        <taxon>Gesneriaceae</taxon>
        <taxon>Didymocarpoideae</taxon>
        <taxon>Trichosporeae</taxon>
        <taxon>Loxocarpinae</taxon>
        <taxon>Dorcoceras</taxon>
    </lineage>
</organism>
<feature type="region of interest" description="Disordered" evidence="1">
    <location>
        <begin position="25"/>
        <end position="54"/>
    </location>
</feature>
<reference evidence="2 3" key="1">
    <citation type="journal article" date="2015" name="Proc. Natl. Acad. Sci. U.S.A.">
        <title>The resurrection genome of Boea hygrometrica: A blueprint for survival of dehydration.</title>
        <authorList>
            <person name="Xiao L."/>
            <person name="Yang G."/>
            <person name="Zhang L."/>
            <person name="Yang X."/>
            <person name="Zhao S."/>
            <person name="Ji Z."/>
            <person name="Zhou Q."/>
            <person name="Hu M."/>
            <person name="Wang Y."/>
            <person name="Chen M."/>
            <person name="Xu Y."/>
            <person name="Jin H."/>
            <person name="Xiao X."/>
            <person name="Hu G."/>
            <person name="Bao F."/>
            <person name="Hu Y."/>
            <person name="Wan P."/>
            <person name="Li L."/>
            <person name="Deng X."/>
            <person name="Kuang T."/>
            <person name="Xiang C."/>
            <person name="Zhu J.K."/>
            <person name="Oliver M.J."/>
            <person name="He Y."/>
        </authorList>
    </citation>
    <scope>NUCLEOTIDE SEQUENCE [LARGE SCALE GENOMIC DNA]</scope>
    <source>
        <strain evidence="3">cv. XS01</strain>
    </source>
</reference>
<sequence>MYQPGKSLVRDLQSPSAHHSSVILRHNQSVGHHSDDSVGLFRNKSSVGQSQRGSRIRSSINLSIRLKICCSPKSADIETDISSSSQRNQQQPSDVVFSKERQNDTTSTNQNDAASLQQLTTDSLQNNQQLVALNNSKRRRTGHVIIAANSWSQSVTPKTLRFNLSKRRRVAPTTGSSNQQLVIQLGQFLTTQQLIALQSSSQHQKVDQDVSLSR</sequence>
<keyword evidence="3" id="KW-1185">Reference proteome</keyword>
<feature type="region of interest" description="Disordered" evidence="1">
    <location>
        <begin position="79"/>
        <end position="111"/>
    </location>
</feature>
<dbReference type="Proteomes" id="UP000250235">
    <property type="component" value="Unassembled WGS sequence"/>
</dbReference>
<protein>
    <submittedName>
        <fullName evidence="2">Uncharacterized protein</fullName>
    </submittedName>
</protein>
<proteinExistence type="predicted"/>
<accession>A0A2Z7D558</accession>
<feature type="compositionally biased region" description="Low complexity" evidence="1">
    <location>
        <begin position="82"/>
        <end position="93"/>
    </location>
</feature>
<evidence type="ECO:0000313" key="3">
    <source>
        <dbReference type="Proteomes" id="UP000250235"/>
    </source>
</evidence>